<dbReference type="Gene3D" id="3.90.1200.10">
    <property type="match status" value="1"/>
</dbReference>
<evidence type="ECO:0000256" key="4">
    <source>
        <dbReference type="ARBA" id="ARBA00022840"/>
    </source>
</evidence>
<dbReference type="SUPFAM" id="SSF56112">
    <property type="entry name" value="Protein kinase-like (PK-like)"/>
    <property type="match status" value="1"/>
</dbReference>
<dbReference type="EC" id="2.7.1.89" evidence="5"/>
<comment type="catalytic activity">
    <reaction evidence="5">
        <text>thiamine + ATP = thiamine phosphate + ADP + H(+)</text>
        <dbReference type="Rhea" id="RHEA:12012"/>
        <dbReference type="ChEBI" id="CHEBI:15378"/>
        <dbReference type="ChEBI" id="CHEBI:18385"/>
        <dbReference type="ChEBI" id="CHEBI:30616"/>
        <dbReference type="ChEBI" id="CHEBI:37575"/>
        <dbReference type="ChEBI" id="CHEBI:456216"/>
        <dbReference type="EC" id="2.7.1.89"/>
    </reaction>
</comment>
<keyword evidence="1 5" id="KW-0808">Transferase</keyword>
<dbReference type="UniPathway" id="UPA00060">
    <property type="reaction ID" value="UER00596"/>
</dbReference>
<feature type="domain" description="Aminoglycoside phosphotransferase" evidence="6">
    <location>
        <begin position="39"/>
        <end position="241"/>
    </location>
</feature>
<evidence type="ECO:0000256" key="2">
    <source>
        <dbReference type="ARBA" id="ARBA00022741"/>
    </source>
</evidence>
<evidence type="ECO:0000256" key="5">
    <source>
        <dbReference type="HAMAP-Rule" id="MF_01604"/>
    </source>
</evidence>
<dbReference type="GO" id="GO:0006772">
    <property type="term" value="P:thiamine metabolic process"/>
    <property type="evidence" value="ECO:0007669"/>
    <property type="project" value="InterPro"/>
</dbReference>
<protein>
    <recommendedName>
        <fullName evidence="5">Thiamine kinase</fullName>
        <ecNumber evidence="5">2.7.1.89</ecNumber>
    </recommendedName>
</protein>
<evidence type="ECO:0000313" key="7">
    <source>
        <dbReference type="EMBL" id="AVF35184.1"/>
    </source>
</evidence>
<dbReference type="RefSeq" id="WP_104922690.1">
    <property type="nucleotide sequence ID" value="NZ_CP019062.1"/>
</dbReference>
<dbReference type="InterPro" id="IPR014093">
    <property type="entry name" value="Thiamine_kinase"/>
</dbReference>
<name>A0A2L1UQH7_9GAMM</name>
<gene>
    <name evidence="5" type="primary">thiK</name>
    <name evidence="7" type="ORF">BV494_09660</name>
</gene>
<dbReference type="KEGG" id="rox:BV494_09660"/>
<dbReference type="InterPro" id="IPR011009">
    <property type="entry name" value="Kinase-like_dom_sf"/>
</dbReference>
<comment type="function">
    <text evidence="5">Catalyzes the phosphorylation of thiamine to thiamine phosphate.</text>
</comment>
<evidence type="ECO:0000313" key="8">
    <source>
        <dbReference type="Proteomes" id="UP000239197"/>
    </source>
</evidence>
<accession>A0A2L1UQH7</accession>
<dbReference type="AlphaFoldDB" id="A0A2L1UQH7"/>
<dbReference type="OrthoDB" id="179763at2"/>
<dbReference type="Pfam" id="PF01636">
    <property type="entry name" value="APH"/>
    <property type="match status" value="1"/>
</dbReference>
<comment type="similarity">
    <text evidence="5">Belongs to the thiamine kinase family.</text>
</comment>
<comment type="pathway">
    <text evidence="5">Cofactor biosynthesis; thiamine diphosphate biosynthesis; thiamine phosphate from thiamine: step 1/1.</text>
</comment>
<evidence type="ECO:0000259" key="6">
    <source>
        <dbReference type="Pfam" id="PF01636"/>
    </source>
</evidence>
<keyword evidence="8" id="KW-1185">Reference proteome</keyword>
<proteinExistence type="inferred from homology"/>
<keyword evidence="4 5" id="KW-0067">ATP-binding</keyword>
<evidence type="ECO:0000256" key="3">
    <source>
        <dbReference type="ARBA" id="ARBA00022777"/>
    </source>
</evidence>
<sequence>MQSKIKAELRPENQLQQLIEQHYPAVKTAGFHLSPVAGLTGQSWKIASPAGDMLARHQSAERRNSGVERQREHAILRHIARQSLGPCVRLSSSPWLLVEWIAGTPLSDAAFVSTAGQKAVSQSLAKLHRQALSGYPLDLHRQFARYWQHVDPRRLTPRWLALHQKMMRRKLPVPLKMALLHMDIHAGNLLETEKGLRIIDWEYAADGDTALEIAALIRGNGLDLYQQDAFIREYAEAGGYPDLSLFRQQINRWLPWVDYLMLLWFEVRWAQTADKKYSEWAQPLRVRLFGRVHD</sequence>
<reference evidence="8" key="1">
    <citation type="submission" date="2017-01" db="EMBL/GenBank/DDBJ databases">
        <title>Genome sequence of Rouxiella sp. ERMR1:05.</title>
        <authorList>
            <person name="Kumar R."/>
            <person name="Singh D."/>
            <person name="Kumar S."/>
        </authorList>
    </citation>
    <scope>NUCLEOTIDE SEQUENCE [LARGE SCALE GENOMIC DNA]</scope>
    <source>
        <strain evidence="8">ERMR1:05</strain>
    </source>
</reference>
<dbReference type="GO" id="GO:0019165">
    <property type="term" value="F:thiamine kinase activity"/>
    <property type="evidence" value="ECO:0007669"/>
    <property type="project" value="UniProtKB-UniRule"/>
</dbReference>
<dbReference type="EMBL" id="CP019062">
    <property type="protein sequence ID" value="AVF35184.1"/>
    <property type="molecule type" value="Genomic_DNA"/>
</dbReference>
<dbReference type="HAMAP" id="MF_01604">
    <property type="entry name" value="Thiamine_kinase"/>
    <property type="match status" value="1"/>
</dbReference>
<keyword evidence="2 5" id="KW-0547">Nucleotide-binding</keyword>
<dbReference type="Proteomes" id="UP000239197">
    <property type="component" value="Chromosome"/>
</dbReference>
<organism evidence="7 8">
    <name type="scientific">Rahnella sikkimica</name>
    <dbReference type="NCBI Taxonomy" id="1805933"/>
    <lineage>
        <taxon>Bacteria</taxon>
        <taxon>Pseudomonadati</taxon>
        <taxon>Pseudomonadota</taxon>
        <taxon>Gammaproteobacteria</taxon>
        <taxon>Enterobacterales</taxon>
        <taxon>Yersiniaceae</taxon>
        <taxon>Rahnella</taxon>
    </lineage>
</organism>
<keyword evidence="3 5" id="KW-0418">Kinase</keyword>
<dbReference type="GO" id="GO:0009229">
    <property type="term" value="P:thiamine diphosphate biosynthetic process"/>
    <property type="evidence" value="ECO:0007669"/>
    <property type="project" value="UniProtKB-UniRule"/>
</dbReference>
<evidence type="ECO:0000256" key="1">
    <source>
        <dbReference type="ARBA" id="ARBA00022679"/>
    </source>
</evidence>
<dbReference type="InterPro" id="IPR002575">
    <property type="entry name" value="Aminoglycoside_PTrfase"/>
</dbReference>
<dbReference type="GO" id="GO:0005524">
    <property type="term" value="F:ATP binding"/>
    <property type="evidence" value="ECO:0007669"/>
    <property type="project" value="UniProtKB-KW"/>
</dbReference>